<proteinExistence type="predicted"/>
<name>A0A815SRB8_9BILA</name>
<reference evidence="1" key="1">
    <citation type="submission" date="2021-02" db="EMBL/GenBank/DDBJ databases">
        <authorList>
            <person name="Nowell W R."/>
        </authorList>
    </citation>
    <scope>NUCLEOTIDE SEQUENCE</scope>
</reference>
<feature type="non-terminal residue" evidence="1">
    <location>
        <position position="1"/>
    </location>
</feature>
<evidence type="ECO:0000313" key="1">
    <source>
        <dbReference type="EMBL" id="CAF1493206.1"/>
    </source>
</evidence>
<organism evidence="1 2">
    <name type="scientific">Adineta steineri</name>
    <dbReference type="NCBI Taxonomy" id="433720"/>
    <lineage>
        <taxon>Eukaryota</taxon>
        <taxon>Metazoa</taxon>
        <taxon>Spiralia</taxon>
        <taxon>Gnathifera</taxon>
        <taxon>Rotifera</taxon>
        <taxon>Eurotatoria</taxon>
        <taxon>Bdelloidea</taxon>
        <taxon>Adinetida</taxon>
        <taxon>Adinetidae</taxon>
        <taxon>Adineta</taxon>
    </lineage>
</organism>
<evidence type="ECO:0000313" key="2">
    <source>
        <dbReference type="Proteomes" id="UP000663860"/>
    </source>
</evidence>
<accession>A0A815SRB8</accession>
<gene>
    <name evidence="1" type="ORF">IZO911_LOCUS44600</name>
</gene>
<dbReference type="Proteomes" id="UP000663860">
    <property type="component" value="Unassembled WGS sequence"/>
</dbReference>
<dbReference type="EMBL" id="CAJNOE010002816">
    <property type="protein sequence ID" value="CAF1493206.1"/>
    <property type="molecule type" value="Genomic_DNA"/>
</dbReference>
<comment type="caution">
    <text evidence="1">The sequence shown here is derived from an EMBL/GenBank/DDBJ whole genome shotgun (WGS) entry which is preliminary data.</text>
</comment>
<protein>
    <submittedName>
        <fullName evidence="1">Uncharacterized protein</fullName>
    </submittedName>
</protein>
<sequence>KGIKRSDETSLAIKA</sequence>